<comment type="caution">
    <text evidence="11">The sequence shown here is derived from an EMBL/GenBank/DDBJ whole genome shotgun (WGS) entry which is preliminary data.</text>
</comment>
<proteinExistence type="inferred from homology"/>
<organism evidence="11 12">
    <name type="scientific">Candidatus Flavonifractor intestinigallinarum</name>
    <dbReference type="NCBI Taxonomy" id="2838586"/>
    <lineage>
        <taxon>Bacteria</taxon>
        <taxon>Bacillati</taxon>
        <taxon>Bacillota</taxon>
        <taxon>Clostridia</taxon>
        <taxon>Eubacteriales</taxon>
        <taxon>Oscillospiraceae</taxon>
        <taxon>Flavonifractor</taxon>
    </lineage>
</organism>
<keyword evidence="9" id="KW-0046">Antibiotic resistance</keyword>
<comment type="subcellular location">
    <subcellularLocation>
        <location evidence="1">Cell membrane</location>
        <topology evidence="1">Multi-pass membrane protein</topology>
    </subcellularLocation>
</comment>
<dbReference type="EMBL" id="DWXO01000056">
    <property type="protein sequence ID" value="HJB80481.1"/>
    <property type="molecule type" value="Genomic_DNA"/>
</dbReference>
<feature type="transmembrane region" description="Helical" evidence="10">
    <location>
        <begin position="137"/>
        <end position="158"/>
    </location>
</feature>
<evidence type="ECO:0000256" key="5">
    <source>
        <dbReference type="ARBA" id="ARBA00022475"/>
    </source>
</evidence>
<dbReference type="PIRSF" id="PIRSF006603">
    <property type="entry name" value="DinF"/>
    <property type="match status" value="1"/>
</dbReference>
<feature type="transmembrane region" description="Helical" evidence="10">
    <location>
        <begin position="199"/>
        <end position="219"/>
    </location>
</feature>
<feature type="transmembrane region" description="Helical" evidence="10">
    <location>
        <begin position="170"/>
        <end position="193"/>
    </location>
</feature>
<evidence type="ECO:0000256" key="9">
    <source>
        <dbReference type="ARBA" id="ARBA00023251"/>
    </source>
</evidence>
<dbReference type="Proteomes" id="UP000823921">
    <property type="component" value="Unassembled WGS sequence"/>
</dbReference>
<feature type="transmembrane region" description="Helical" evidence="10">
    <location>
        <begin position="103"/>
        <end position="125"/>
    </location>
</feature>
<dbReference type="InterPro" id="IPR045070">
    <property type="entry name" value="MATE_MepA-like"/>
</dbReference>
<gene>
    <name evidence="11" type="ORF">H9712_05810</name>
</gene>
<reference evidence="11" key="2">
    <citation type="submission" date="2021-04" db="EMBL/GenBank/DDBJ databases">
        <authorList>
            <person name="Gilroy R."/>
        </authorList>
    </citation>
    <scope>NUCLEOTIDE SEQUENCE</scope>
    <source>
        <strain evidence="11">CHK192-8294</strain>
    </source>
</reference>
<feature type="transmembrane region" description="Helical" evidence="10">
    <location>
        <begin position="369"/>
        <end position="392"/>
    </location>
</feature>
<feature type="transmembrane region" description="Helical" evidence="10">
    <location>
        <begin position="335"/>
        <end position="357"/>
    </location>
</feature>
<feature type="transmembrane region" description="Helical" evidence="10">
    <location>
        <begin position="20"/>
        <end position="40"/>
    </location>
</feature>
<evidence type="ECO:0000313" key="11">
    <source>
        <dbReference type="EMBL" id="HJB80481.1"/>
    </source>
</evidence>
<keyword evidence="6 10" id="KW-0812">Transmembrane</keyword>
<dbReference type="Pfam" id="PF01554">
    <property type="entry name" value="MatE"/>
    <property type="match status" value="2"/>
</dbReference>
<protein>
    <recommendedName>
        <fullName evidence="3">Multidrug export protein MepA</fullName>
    </recommendedName>
</protein>
<evidence type="ECO:0000313" key="12">
    <source>
        <dbReference type="Proteomes" id="UP000823921"/>
    </source>
</evidence>
<evidence type="ECO:0000256" key="1">
    <source>
        <dbReference type="ARBA" id="ARBA00004651"/>
    </source>
</evidence>
<feature type="transmembrane region" description="Helical" evidence="10">
    <location>
        <begin position="294"/>
        <end position="314"/>
    </location>
</feature>
<dbReference type="CDD" id="cd13143">
    <property type="entry name" value="MATE_MepA_like"/>
    <property type="match status" value="1"/>
</dbReference>
<name>A0A9D2SBD4_9FIRM</name>
<dbReference type="PANTHER" id="PTHR43823">
    <property type="entry name" value="SPORULATION PROTEIN YKVU"/>
    <property type="match status" value="1"/>
</dbReference>
<evidence type="ECO:0000256" key="6">
    <source>
        <dbReference type="ARBA" id="ARBA00022692"/>
    </source>
</evidence>
<evidence type="ECO:0000256" key="10">
    <source>
        <dbReference type="SAM" id="Phobius"/>
    </source>
</evidence>
<dbReference type="GO" id="GO:0046677">
    <property type="term" value="P:response to antibiotic"/>
    <property type="evidence" value="ECO:0007669"/>
    <property type="project" value="UniProtKB-KW"/>
</dbReference>
<sequence>MEKEVPERKSPFATEPIGRLILKFAVPSVIALLVNSLYNIVDQIFIGWGVGYLGNGATNVVFPITIIALALAMMIGNGGAAFLSLKLGEGKVDLAKKGVGNAVALVTIVSIVLAVVFLVFINPILTLFGATDALRDYAIEYGVIIGVGLPFMMISAAINSMIRADGSPKYAMFSMIIGAILNVILDPVFIFVFHMGVQGAAIATVVGQVASFVVSAVYLPRFKTVRLSAPAFRLSGRTCGNIVTFGLSSFITQFAITIVMALTNNLLAVYGAASIYGSEIPLTATGIVMKVNQILISILLGIATGTQPIIGFNYGAKNFHRVKKALEISLIASEVVSVVAFLIFQFAPMSVVILFGSEEGLYNEFAVKAFRIFLMLCPLTGFQTVAAVYLQAVGKPVQSAILSLARQIIFFIPAALLLPLALGVDGVLWTGPVADGLAFLLSLGLLIHEHNHLKREHRLQSEAPDIA</sequence>
<reference evidence="11" key="1">
    <citation type="journal article" date="2021" name="PeerJ">
        <title>Extensive microbial diversity within the chicken gut microbiome revealed by metagenomics and culture.</title>
        <authorList>
            <person name="Gilroy R."/>
            <person name="Ravi A."/>
            <person name="Getino M."/>
            <person name="Pursley I."/>
            <person name="Horton D.L."/>
            <person name="Alikhan N.F."/>
            <person name="Baker D."/>
            <person name="Gharbi K."/>
            <person name="Hall N."/>
            <person name="Watson M."/>
            <person name="Adriaenssens E.M."/>
            <person name="Foster-Nyarko E."/>
            <person name="Jarju S."/>
            <person name="Secka A."/>
            <person name="Antonio M."/>
            <person name="Oren A."/>
            <person name="Chaudhuri R.R."/>
            <person name="La Ragione R."/>
            <person name="Hildebrand F."/>
            <person name="Pallen M.J."/>
        </authorList>
    </citation>
    <scope>NUCLEOTIDE SEQUENCE</scope>
    <source>
        <strain evidence="11">CHK192-8294</strain>
    </source>
</reference>
<keyword evidence="5" id="KW-1003">Cell membrane</keyword>
<dbReference type="GO" id="GO:0015297">
    <property type="term" value="F:antiporter activity"/>
    <property type="evidence" value="ECO:0007669"/>
    <property type="project" value="InterPro"/>
</dbReference>
<dbReference type="NCBIfam" id="TIGR00797">
    <property type="entry name" value="matE"/>
    <property type="match status" value="1"/>
</dbReference>
<keyword evidence="8 10" id="KW-0472">Membrane</keyword>
<dbReference type="InterPro" id="IPR051327">
    <property type="entry name" value="MATE_MepA_subfamily"/>
</dbReference>
<keyword evidence="7 10" id="KW-1133">Transmembrane helix</keyword>
<accession>A0A9D2SBD4</accession>
<evidence type="ECO:0000256" key="3">
    <source>
        <dbReference type="ARBA" id="ARBA00022106"/>
    </source>
</evidence>
<dbReference type="AlphaFoldDB" id="A0A9D2SBD4"/>
<feature type="transmembrane region" description="Helical" evidence="10">
    <location>
        <begin position="240"/>
        <end position="262"/>
    </location>
</feature>
<dbReference type="InterPro" id="IPR048279">
    <property type="entry name" value="MdtK-like"/>
</dbReference>
<evidence type="ECO:0000256" key="7">
    <source>
        <dbReference type="ARBA" id="ARBA00022989"/>
    </source>
</evidence>
<evidence type="ECO:0000256" key="4">
    <source>
        <dbReference type="ARBA" id="ARBA00022448"/>
    </source>
</evidence>
<feature type="transmembrane region" description="Helical" evidence="10">
    <location>
        <begin position="60"/>
        <end position="83"/>
    </location>
</feature>
<dbReference type="GO" id="GO:0042910">
    <property type="term" value="F:xenobiotic transmembrane transporter activity"/>
    <property type="evidence" value="ECO:0007669"/>
    <property type="project" value="InterPro"/>
</dbReference>
<dbReference type="GO" id="GO:0005886">
    <property type="term" value="C:plasma membrane"/>
    <property type="evidence" value="ECO:0007669"/>
    <property type="project" value="UniProtKB-SubCell"/>
</dbReference>
<dbReference type="InterPro" id="IPR002528">
    <property type="entry name" value="MATE_fam"/>
</dbReference>
<keyword evidence="4" id="KW-0813">Transport</keyword>
<feature type="transmembrane region" description="Helical" evidence="10">
    <location>
        <begin position="404"/>
        <end position="422"/>
    </location>
</feature>
<evidence type="ECO:0000256" key="2">
    <source>
        <dbReference type="ARBA" id="ARBA00008417"/>
    </source>
</evidence>
<comment type="similarity">
    <text evidence="2">Belongs to the multi antimicrobial extrusion (MATE) (TC 2.A.66.1) family. MepA subfamily.</text>
</comment>
<dbReference type="PANTHER" id="PTHR43823:SF3">
    <property type="entry name" value="MULTIDRUG EXPORT PROTEIN MEPA"/>
    <property type="match status" value="1"/>
</dbReference>
<evidence type="ECO:0000256" key="8">
    <source>
        <dbReference type="ARBA" id="ARBA00023136"/>
    </source>
</evidence>